<gene>
    <name evidence="1" type="ORF">MCHLO_04775</name>
</gene>
<organism evidence="1 2">
    <name type="scientific">Mycena chlorophos</name>
    <name type="common">Agaric fungus</name>
    <name type="synonym">Agaricus chlorophos</name>
    <dbReference type="NCBI Taxonomy" id="658473"/>
    <lineage>
        <taxon>Eukaryota</taxon>
        <taxon>Fungi</taxon>
        <taxon>Dikarya</taxon>
        <taxon>Basidiomycota</taxon>
        <taxon>Agaricomycotina</taxon>
        <taxon>Agaricomycetes</taxon>
        <taxon>Agaricomycetidae</taxon>
        <taxon>Agaricales</taxon>
        <taxon>Marasmiineae</taxon>
        <taxon>Mycenaceae</taxon>
        <taxon>Mycena</taxon>
    </lineage>
</organism>
<reference evidence="1" key="1">
    <citation type="submission" date="2014-09" db="EMBL/GenBank/DDBJ databases">
        <title>Genome sequence of the luminous mushroom Mycena chlorophos for searching fungal bioluminescence genes.</title>
        <authorList>
            <person name="Tanaka Y."/>
            <person name="Kasuga D."/>
            <person name="Oba Y."/>
            <person name="Hase S."/>
            <person name="Sato K."/>
            <person name="Oba Y."/>
            <person name="Sakakibara Y."/>
        </authorList>
    </citation>
    <scope>NUCLEOTIDE SEQUENCE</scope>
</reference>
<protein>
    <recommendedName>
        <fullName evidence="3">Secreted protein</fullName>
    </recommendedName>
</protein>
<name>A0ABQ0L843_MYCCL</name>
<keyword evidence="2" id="KW-1185">Reference proteome</keyword>
<dbReference type="PROSITE" id="PS51257">
    <property type="entry name" value="PROKAR_LIPOPROTEIN"/>
    <property type="match status" value="1"/>
</dbReference>
<accession>A0ABQ0L843</accession>
<proteinExistence type="predicted"/>
<dbReference type="Proteomes" id="UP000815677">
    <property type="component" value="Unassembled WGS sequence"/>
</dbReference>
<evidence type="ECO:0008006" key="3">
    <source>
        <dbReference type="Google" id="ProtNLM"/>
    </source>
</evidence>
<dbReference type="EMBL" id="DF843362">
    <property type="protein sequence ID" value="GAT47312.1"/>
    <property type="molecule type" value="Genomic_DNA"/>
</dbReference>
<sequence>MYSRDRARSDKGTAPALCTSALAACLGPGTRLHDESHGGAGQGFQCDRRGLLMRTKESCSGTNSRNCTILSSRPSSPPPFKAKITWAR</sequence>
<evidence type="ECO:0000313" key="2">
    <source>
        <dbReference type="Proteomes" id="UP000815677"/>
    </source>
</evidence>
<evidence type="ECO:0000313" key="1">
    <source>
        <dbReference type="EMBL" id="GAT47312.1"/>
    </source>
</evidence>